<reference evidence="5 6" key="1">
    <citation type="submission" date="2019-09" db="EMBL/GenBank/DDBJ databases">
        <title>Whole genome sequence of Vibrio fortis.</title>
        <authorList>
            <person name="Das S.K."/>
        </authorList>
    </citation>
    <scope>NUCLEOTIDE SEQUENCE [LARGE SCALE GENOMIC DNA]</scope>
    <source>
        <strain evidence="5 6">AN60</strain>
    </source>
</reference>
<dbReference type="GO" id="GO:0000160">
    <property type="term" value="P:phosphorelay signal transduction system"/>
    <property type="evidence" value="ECO:0007669"/>
    <property type="project" value="InterPro"/>
</dbReference>
<dbReference type="RefSeq" id="WP_150869755.1">
    <property type="nucleotide sequence ID" value="NZ_VWSE01000005.1"/>
</dbReference>
<name>A0A5N3R2Y1_9VIBR</name>
<dbReference type="Proteomes" id="UP000326789">
    <property type="component" value="Unassembled WGS sequence"/>
</dbReference>
<organism evidence="5 6">
    <name type="scientific">Vibrio fortis</name>
    <dbReference type="NCBI Taxonomy" id="212667"/>
    <lineage>
        <taxon>Bacteria</taxon>
        <taxon>Pseudomonadati</taxon>
        <taxon>Pseudomonadota</taxon>
        <taxon>Gammaproteobacteria</taxon>
        <taxon>Vibrionales</taxon>
        <taxon>Vibrionaceae</taxon>
        <taxon>Vibrio</taxon>
    </lineage>
</organism>
<dbReference type="Gene3D" id="1.10.10.10">
    <property type="entry name" value="Winged helix-like DNA-binding domain superfamily/Winged helix DNA-binding domain"/>
    <property type="match status" value="1"/>
</dbReference>
<keyword evidence="3" id="KW-0812">Transmembrane</keyword>
<evidence type="ECO:0000313" key="6">
    <source>
        <dbReference type="Proteomes" id="UP000326789"/>
    </source>
</evidence>
<comment type="caution">
    <text evidence="5">The sequence shown here is derived from an EMBL/GenBank/DDBJ whole genome shotgun (WGS) entry which is preliminary data.</text>
</comment>
<dbReference type="AlphaFoldDB" id="A0A5N3R2Y1"/>
<dbReference type="InterPro" id="IPR036388">
    <property type="entry name" value="WH-like_DNA-bd_sf"/>
</dbReference>
<keyword evidence="3" id="KW-1133">Transmembrane helix</keyword>
<accession>A0A5N3R2Y1</accession>
<evidence type="ECO:0000256" key="1">
    <source>
        <dbReference type="ARBA" id="ARBA00023125"/>
    </source>
</evidence>
<keyword evidence="1 2" id="KW-0238">DNA-binding</keyword>
<protein>
    <recommendedName>
        <fullName evidence="4">OmpR/PhoB-type domain-containing protein</fullName>
    </recommendedName>
</protein>
<evidence type="ECO:0000313" key="5">
    <source>
        <dbReference type="EMBL" id="KAB0288766.1"/>
    </source>
</evidence>
<evidence type="ECO:0000256" key="2">
    <source>
        <dbReference type="PROSITE-ProRule" id="PRU01091"/>
    </source>
</evidence>
<proteinExistence type="predicted"/>
<dbReference type="PROSITE" id="PS51755">
    <property type="entry name" value="OMPR_PHOB"/>
    <property type="match status" value="1"/>
</dbReference>
<dbReference type="InterPro" id="IPR001867">
    <property type="entry name" value="OmpR/PhoB-type_DNA-bd"/>
</dbReference>
<dbReference type="EMBL" id="VWSE01000005">
    <property type="protein sequence ID" value="KAB0288766.1"/>
    <property type="molecule type" value="Genomic_DNA"/>
</dbReference>
<gene>
    <name evidence="5" type="ORF">F2P58_10470</name>
</gene>
<keyword evidence="3" id="KW-0472">Membrane</keyword>
<sequence length="330" mass="37222">MKHIQIISNLVINTKNKTIANQDGKQVTLRPLAYDVLQVLIKNDGLAVSRDELFAQCWTGCIVSDQALTNVISNIRQTLLRLRAEGVEVLTVNKVGYRFCITEPQHPALLKKFNTEDTNAALEHQKELTQPRCDIVTHGSPHQDSMTQNESVRLPVQNQNNFTQFLLGLMRSTYMGSKIDSRNCYFNHSQGAGFLQVLGLLVAFGLLAVTAYCSMIHAKDRSNLDQQHFEKLTNNNKTLYVNDESEYLLALQILNNAIYANELLQTECPVSLLIKFDESTTYENHYSLNAQIFDLGDLDDLKYSHSSLSQNELVPAINTMIKNSMSLCAY</sequence>
<feature type="domain" description="OmpR/PhoB-type" evidence="4">
    <location>
        <begin position="1"/>
        <end position="101"/>
    </location>
</feature>
<feature type="DNA-binding region" description="OmpR/PhoB-type" evidence="2">
    <location>
        <begin position="1"/>
        <end position="101"/>
    </location>
</feature>
<dbReference type="InterPro" id="IPR016032">
    <property type="entry name" value="Sig_transdc_resp-reg_C-effctor"/>
</dbReference>
<dbReference type="CDD" id="cd00383">
    <property type="entry name" value="trans_reg_C"/>
    <property type="match status" value="1"/>
</dbReference>
<evidence type="ECO:0000259" key="4">
    <source>
        <dbReference type="PROSITE" id="PS51755"/>
    </source>
</evidence>
<dbReference type="SMART" id="SM00862">
    <property type="entry name" value="Trans_reg_C"/>
    <property type="match status" value="1"/>
</dbReference>
<dbReference type="SUPFAM" id="SSF46894">
    <property type="entry name" value="C-terminal effector domain of the bipartite response regulators"/>
    <property type="match status" value="1"/>
</dbReference>
<dbReference type="GO" id="GO:0006355">
    <property type="term" value="P:regulation of DNA-templated transcription"/>
    <property type="evidence" value="ECO:0007669"/>
    <property type="project" value="InterPro"/>
</dbReference>
<feature type="transmembrane region" description="Helical" evidence="3">
    <location>
        <begin position="193"/>
        <end position="213"/>
    </location>
</feature>
<dbReference type="Pfam" id="PF00486">
    <property type="entry name" value="Trans_reg_C"/>
    <property type="match status" value="1"/>
</dbReference>
<evidence type="ECO:0000256" key="3">
    <source>
        <dbReference type="SAM" id="Phobius"/>
    </source>
</evidence>
<dbReference type="GO" id="GO:0003677">
    <property type="term" value="F:DNA binding"/>
    <property type="evidence" value="ECO:0007669"/>
    <property type="project" value="UniProtKB-UniRule"/>
</dbReference>